<reference evidence="6 7" key="1">
    <citation type="submission" date="2023-12" db="EMBL/GenBank/DDBJ databases">
        <title>Sinomonas terricola sp. nov, isolated from litchi orchard soil in Guangdong, PR China.</title>
        <authorList>
            <person name="Jiaxin W."/>
            <person name="Yang Z."/>
            <person name="Honghui Z."/>
        </authorList>
    </citation>
    <scope>NUCLEOTIDE SEQUENCE [LARGE SCALE GENOMIC DNA]</scope>
    <source>
        <strain evidence="6 7">JGH33</strain>
    </source>
</reference>
<dbReference type="SMART" id="SM00354">
    <property type="entry name" value="HTH_LACI"/>
    <property type="match status" value="1"/>
</dbReference>
<keyword evidence="2" id="KW-0238">DNA-binding</keyword>
<evidence type="ECO:0000256" key="3">
    <source>
        <dbReference type="ARBA" id="ARBA00023163"/>
    </source>
</evidence>
<dbReference type="Pfam" id="PF13377">
    <property type="entry name" value="Peripla_BP_3"/>
    <property type="match status" value="1"/>
</dbReference>
<feature type="compositionally biased region" description="Low complexity" evidence="4">
    <location>
        <begin position="340"/>
        <end position="358"/>
    </location>
</feature>
<dbReference type="SUPFAM" id="SSF53822">
    <property type="entry name" value="Periplasmic binding protein-like I"/>
    <property type="match status" value="1"/>
</dbReference>
<dbReference type="CDD" id="cd01392">
    <property type="entry name" value="HTH_LacI"/>
    <property type="match status" value="1"/>
</dbReference>
<dbReference type="Gene3D" id="3.40.50.2300">
    <property type="match status" value="2"/>
</dbReference>
<evidence type="ECO:0000313" key="7">
    <source>
        <dbReference type="Proteomes" id="UP001304769"/>
    </source>
</evidence>
<keyword evidence="7" id="KW-1185">Reference proteome</keyword>
<evidence type="ECO:0000256" key="1">
    <source>
        <dbReference type="ARBA" id="ARBA00023015"/>
    </source>
</evidence>
<name>A0ABU5T352_9MICC</name>
<feature type="region of interest" description="Disordered" evidence="4">
    <location>
        <begin position="340"/>
        <end position="364"/>
    </location>
</feature>
<keyword evidence="3" id="KW-0804">Transcription</keyword>
<sequence length="364" mass="38228">MPPLEHHPAKRPTLSDVASVAGTSVPTVSKVLRGGTDVSPATRERVMSAVREVGYAKAGSRSSAKLSVSEAPDLIHLVVNHVDGSWANRVLVGVEQAATAANVDVVITIARDDGEWVSRLLRRPSQGAVIVLVDPTSVQLAVLSAARIPVVLVTPMSRPAAAVPSVGVANWEGGRSAAEHLLALGHRRFGIVSGGRDHMYNTARIDGFRSALRDAGVEDCEVAYADWSREQAAKRAAVLLSAETRPTAVFACSDVMALGVLDAASEVGLSIPVDLSVVGFDDVPEAEWANPPLTTVRQPIAEMGAEAVGLLFRSRAWQGRPESGSAPPRVDLSTTLVVRRSTASVPRSPRSASAATHRAGARIP</sequence>
<dbReference type="InterPro" id="IPR028082">
    <property type="entry name" value="Peripla_BP_I"/>
</dbReference>
<dbReference type="PANTHER" id="PTHR30146:SF153">
    <property type="entry name" value="LACTOSE OPERON REPRESSOR"/>
    <property type="match status" value="1"/>
</dbReference>
<accession>A0ABU5T352</accession>
<proteinExistence type="predicted"/>
<comment type="caution">
    <text evidence="6">The sequence shown here is derived from an EMBL/GenBank/DDBJ whole genome shotgun (WGS) entry which is preliminary data.</text>
</comment>
<dbReference type="PROSITE" id="PS50932">
    <property type="entry name" value="HTH_LACI_2"/>
    <property type="match status" value="1"/>
</dbReference>
<dbReference type="RefSeq" id="WP_323277846.1">
    <property type="nucleotide sequence ID" value="NZ_JAYGGQ010000002.1"/>
</dbReference>
<dbReference type="EMBL" id="JAYGGQ010000002">
    <property type="protein sequence ID" value="MEA5454058.1"/>
    <property type="molecule type" value="Genomic_DNA"/>
</dbReference>
<dbReference type="InterPro" id="IPR010982">
    <property type="entry name" value="Lambda_DNA-bd_dom_sf"/>
</dbReference>
<evidence type="ECO:0000256" key="2">
    <source>
        <dbReference type="ARBA" id="ARBA00023125"/>
    </source>
</evidence>
<dbReference type="InterPro" id="IPR046335">
    <property type="entry name" value="LacI/GalR-like_sensor"/>
</dbReference>
<dbReference type="SUPFAM" id="SSF47413">
    <property type="entry name" value="lambda repressor-like DNA-binding domains"/>
    <property type="match status" value="1"/>
</dbReference>
<dbReference type="Pfam" id="PF00356">
    <property type="entry name" value="LacI"/>
    <property type="match status" value="1"/>
</dbReference>
<gene>
    <name evidence="6" type="ORF">SPF06_04910</name>
</gene>
<dbReference type="PANTHER" id="PTHR30146">
    <property type="entry name" value="LACI-RELATED TRANSCRIPTIONAL REPRESSOR"/>
    <property type="match status" value="1"/>
</dbReference>
<feature type="domain" description="HTH lacI-type" evidence="5">
    <location>
        <begin position="12"/>
        <end position="66"/>
    </location>
</feature>
<keyword evidence="1" id="KW-0805">Transcription regulation</keyword>
<evidence type="ECO:0000259" key="5">
    <source>
        <dbReference type="PROSITE" id="PS50932"/>
    </source>
</evidence>
<organism evidence="6 7">
    <name type="scientific">Sinomonas terricola</name>
    <dbReference type="NCBI Taxonomy" id="3110330"/>
    <lineage>
        <taxon>Bacteria</taxon>
        <taxon>Bacillati</taxon>
        <taxon>Actinomycetota</taxon>
        <taxon>Actinomycetes</taxon>
        <taxon>Micrococcales</taxon>
        <taxon>Micrococcaceae</taxon>
        <taxon>Sinomonas</taxon>
    </lineage>
</organism>
<protein>
    <submittedName>
        <fullName evidence="6">Substrate-binding domain-containing protein</fullName>
    </submittedName>
</protein>
<dbReference type="Gene3D" id="1.10.260.40">
    <property type="entry name" value="lambda repressor-like DNA-binding domains"/>
    <property type="match status" value="1"/>
</dbReference>
<evidence type="ECO:0000313" key="6">
    <source>
        <dbReference type="EMBL" id="MEA5454058.1"/>
    </source>
</evidence>
<dbReference type="Proteomes" id="UP001304769">
    <property type="component" value="Unassembled WGS sequence"/>
</dbReference>
<evidence type="ECO:0000256" key="4">
    <source>
        <dbReference type="SAM" id="MobiDB-lite"/>
    </source>
</evidence>
<dbReference type="InterPro" id="IPR000843">
    <property type="entry name" value="HTH_LacI"/>
</dbReference>